<dbReference type="EMBL" id="CP000230">
    <property type="protein sequence ID" value="ABC23648.1"/>
    <property type="molecule type" value="Genomic_DNA"/>
</dbReference>
<dbReference type="HOGENOM" id="CLU_088241_0_0_5"/>
<organism evidence="2 3">
    <name type="scientific">Rhodospirillum rubrum (strain ATCC 11170 / ATH 1.1.1 / DSM 467 / LMG 4362 / NCIMB 8255 / S1)</name>
    <dbReference type="NCBI Taxonomy" id="269796"/>
    <lineage>
        <taxon>Bacteria</taxon>
        <taxon>Pseudomonadati</taxon>
        <taxon>Pseudomonadota</taxon>
        <taxon>Alphaproteobacteria</taxon>
        <taxon>Rhodospirillales</taxon>
        <taxon>Rhodospirillaceae</taxon>
        <taxon>Rhodospirillum</taxon>
    </lineage>
</organism>
<accession>Q2RQE7</accession>
<dbReference type="EnsemblBacteria" id="ABC23648">
    <property type="protein sequence ID" value="ABC23648"/>
    <property type="gene ID" value="Rru_A2851"/>
</dbReference>
<feature type="compositionally biased region" description="Polar residues" evidence="1">
    <location>
        <begin position="1"/>
        <end position="10"/>
    </location>
</feature>
<feature type="compositionally biased region" description="Low complexity" evidence="1">
    <location>
        <begin position="15"/>
        <end position="34"/>
    </location>
</feature>
<feature type="region of interest" description="Disordered" evidence="1">
    <location>
        <begin position="84"/>
        <end position="121"/>
    </location>
</feature>
<evidence type="ECO:0000256" key="1">
    <source>
        <dbReference type="SAM" id="MobiDB-lite"/>
    </source>
</evidence>
<reference evidence="2 3" key="1">
    <citation type="journal article" date="2011" name="Stand. Genomic Sci.">
        <title>Complete genome sequence of Rhodospirillum rubrum type strain (S1).</title>
        <authorList>
            <person name="Munk A.C."/>
            <person name="Copeland A."/>
            <person name="Lucas S."/>
            <person name="Lapidus A."/>
            <person name="Del Rio T.G."/>
            <person name="Barry K."/>
            <person name="Detter J.C."/>
            <person name="Hammon N."/>
            <person name="Israni S."/>
            <person name="Pitluck S."/>
            <person name="Brettin T."/>
            <person name="Bruce D."/>
            <person name="Han C."/>
            <person name="Tapia R."/>
            <person name="Gilna P."/>
            <person name="Schmutz J."/>
            <person name="Larimer F."/>
            <person name="Land M."/>
            <person name="Kyrpides N.C."/>
            <person name="Mavromatis K."/>
            <person name="Richardson P."/>
            <person name="Rohde M."/>
            <person name="Goker M."/>
            <person name="Klenk H.P."/>
            <person name="Zhang Y."/>
            <person name="Roberts G.P."/>
            <person name="Reslewic S."/>
            <person name="Schwartz D.C."/>
        </authorList>
    </citation>
    <scope>NUCLEOTIDE SEQUENCE [LARGE SCALE GENOMIC DNA]</scope>
    <source>
        <strain evidence="3">ATCC 11170 / ATH 1.1.1 / DSM 467 / LMG 4362 / NCIMB 8255 / S1</strain>
    </source>
</reference>
<evidence type="ECO:0000313" key="2">
    <source>
        <dbReference type="EMBL" id="ABC23648.1"/>
    </source>
</evidence>
<proteinExistence type="predicted"/>
<evidence type="ECO:0000313" key="3">
    <source>
        <dbReference type="Proteomes" id="UP000001929"/>
    </source>
</evidence>
<dbReference type="STRING" id="269796.Rru_A2851"/>
<dbReference type="Proteomes" id="UP000001929">
    <property type="component" value="Chromosome"/>
</dbReference>
<keyword evidence="3" id="KW-1185">Reference proteome</keyword>
<name>Q2RQE7_RHORT</name>
<feature type="region of interest" description="Disordered" evidence="1">
    <location>
        <begin position="1"/>
        <end position="69"/>
    </location>
</feature>
<protein>
    <recommendedName>
        <fullName evidence="4">FlgN</fullName>
    </recommendedName>
</protein>
<gene>
    <name evidence="2" type="ordered locus">Rru_A2851</name>
</gene>
<dbReference type="KEGG" id="rru:Rru_A2851"/>
<feature type="compositionally biased region" description="Basic and acidic residues" evidence="1">
    <location>
        <begin position="89"/>
        <end position="100"/>
    </location>
</feature>
<dbReference type="AlphaFoldDB" id="Q2RQE7"/>
<dbReference type="RefSeq" id="WP_011390478.1">
    <property type="nucleotide sequence ID" value="NC_007643.1"/>
</dbReference>
<dbReference type="PATRIC" id="fig|269796.9.peg.2958"/>
<evidence type="ECO:0008006" key="4">
    <source>
        <dbReference type="Google" id="ProtNLM"/>
    </source>
</evidence>
<sequence>MSVSDTTSRRASPFARGPAAAPTVAAPVQAATPVSPAPAPAPASGRSSPFSTRGAAQPTPPQSAATPAAMTAAPLAQAAVPLRAAGRPVRGEKPAARSSEKVTLAHRRAQPSPHAIVPTSLPGPVEPKVAALLGAIGQLVAVLNEENDALDRHDGAAVRALMGAKTAKTRYYQEQMLGIHANPRLLLDLTEEQRDVMRIAGKTLDTLARENGQRLQANIEATNRFLKAVVTAVHEREKERATCYTPEGAVEGDPTQAYRKAVTFNETL</sequence>